<dbReference type="Proteomes" id="UP001141806">
    <property type="component" value="Unassembled WGS sequence"/>
</dbReference>
<evidence type="ECO:0000313" key="2">
    <source>
        <dbReference type="Proteomes" id="UP001141806"/>
    </source>
</evidence>
<gene>
    <name evidence="1" type="ORF">NE237_023806</name>
</gene>
<accession>A0A9Q0HGZ0</accession>
<keyword evidence="2" id="KW-1185">Reference proteome</keyword>
<dbReference type="PANTHER" id="PTHR33070">
    <property type="entry name" value="OS06G0725500 PROTEIN"/>
    <property type="match status" value="1"/>
</dbReference>
<name>A0A9Q0HGZ0_9MAGN</name>
<organism evidence="1 2">
    <name type="scientific">Protea cynaroides</name>
    <dbReference type="NCBI Taxonomy" id="273540"/>
    <lineage>
        <taxon>Eukaryota</taxon>
        <taxon>Viridiplantae</taxon>
        <taxon>Streptophyta</taxon>
        <taxon>Embryophyta</taxon>
        <taxon>Tracheophyta</taxon>
        <taxon>Spermatophyta</taxon>
        <taxon>Magnoliopsida</taxon>
        <taxon>Proteales</taxon>
        <taxon>Proteaceae</taxon>
        <taxon>Protea</taxon>
    </lineage>
</organism>
<protein>
    <submittedName>
        <fullName evidence="1">Uncharacterized protein</fullName>
    </submittedName>
</protein>
<dbReference type="EMBL" id="JAMYWD010000008">
    <property type="protein sequence ID" value="KAJ4963867.1"/>
    <property type="molecule type" value="Genomic_DNA"/>
</dbReference>
<sequence length="243" mass="27835">MLHSNFNALRNLHDYANDLLQLPATGYLLIHHRHEKWVDQVAEGSLRILDICATTRDVLLLVRDHLQDLQSAFRRRSVVSGLENKINTSNFSRKKMKKEMLKCLQSLKQMKSNYVPSPVSNLSVVVDVIQQVQVTTISILDSLLSFMSMSRVKASSNRRSFIFKIMPVKRVASAPEENVMGGMVRLDTAFSVLHGNNFNLCDKTATKQLEMWKKGIEDLEVELEYMFKRLIQTRVSLLNILNS</sequence>
<proteinExistence type="predicted"/>
<dbReference type="PANTHER" id="PTHR33070:SF7">
    <property type="entry name" value="RX N-TERMINAL DOMAIN-CONTAINING PROTEIN"/>
    <property type="match status" value="1"/>
</dbReference>
<dbReference type="GO" id="GO:0048367">
    <property type="term" value="P:shoot system development"/>
    <property type="evidence" value="ECO:0007669"/>
    <property type="project" value="InterPro"/>
</dbReference>
<evidence type="ECO:0000313" key="1">
    <source>
        <dbReference type="EMBL" id="KAJ4963867.1"/>
    </source>
</evidence>
<reference evidence="1" key="1">
    <citation type="journal article" date="2023" name="Plant J.">
        <title>The genome of the king protea, Protea cynaroides.</title>
        <authorList>
            <person name="Chang J."/>
            <person name="Duong T.A."/>
            <person name="Schoeman C."/>
            <person name="Ma X."/>
            <person name="Roodt D."/>
            <person name="Barker N."/>
            <person name="Li Z."/>
            <person name="Van de Peer Y."/>
            <person name="Mizrachi E."/>
        </authorList>
    </citation>
    <scope>NUCLEOTIDE SEQUENCE</scope>
    <source>
        <tissue evidence="1">Young leaves</tissue>
    </source>
</reference>
<dbReference type="AlphaFoldDB" id="A0A9Q0HGZ0"/>
<comment type="caution">
    <text evidence="1">The sequence shown here is derived from an EMBL/GenBank/DDBJ whole genome shotgun (WGS) entry which is preliminary data.</text>
</comment>
<dbReference type="OrthoDB" id="1678530at2759"/>
<dbReference type="InterPro" id="IPR004320">
    <property type="entry name" value="BPS1_pln"/>
</dbReference>
<dbReference type="Pfam" id="PF03087">
    <property type="entry name" value="BPS1"/>
    <property type="match status" value="1"/>
</dbReference>
<dbReference type="GO" id="GO:0048364">
    <property type="term" value="P:root development"/>
    <property type="evidence" value="ECO:0007669"/>
    <property type="project" value="InterPro"/>
</dbReference>